<protein>
    <submittedName>
        <fullName evidence="1">Uncharacterized protein</fullName>
    </submittedName>
</protein>
<evidence type="ECO:0000313" key="1">
    <source>
        <dbReference type="EMBL" id="PZP49868.1"/>
    </source>
</evidence>
<comment type="caution">
    <text evidence="1">The sequence shown here is derived from an EMBL/GenBank/DDBJ whole genome shotgun (WGS) entry which is preliminary data.</text>
</comment>
<reference evidence="1 2" key="1">
    <citation type="submission" date="2017-11" db="EMBL/GenBank/DDBJ databases">
        <title>Infants hospitalized years apart are colonized by the same room-sourced microbial strains.</title>
        <authorList>
            <person name="Brooks B."/>
            <person name="Olm M.R."/>
            <person name="Firek B.A."/>
            <person name="Baker R."/>
            <person name="Thomas B.C."/>
            <person name="Morowitz M.J."/>
            <person name="Banfield J.F."/>
        </authorList>
    </citation>
    <scope>NUCLEOTIDE SEQUENCE [LARGE SCALE GENOMIC DNA]</scope>
    <source>
        <strain evidence="1">S2_009_000_R2_76</strain>
    </source>
</reference>
<dbReference type="Proteomes" id="UP000249645">
    <property type="component" value="Unassembled WGS sequence"/>
</dbReference>
<organism evidence="1 2">
    <name type="scientific">Pseudopedobacter saltans</name>
    <dbReference type="NCBI Taxonomy" id="151895"/>
    <lineage>
        <taxon>Bacteria</taxon>
        <taxon>Pseudomonadati</taxon>
        <taxon>Bacteroidota</taxon>
        <taxon>Sphingobacteriia</taxon>
        <taxon>Sphingobacteriales</taxon>
        <taxon>Sphingobacteriaceae</taxon>
        <taxon>Pseudopedobacter</taxon>
    </lineage>
</organism>
<gene>
    <name evidence="1" type="ORF">DI598_06860</name>
</gene>
<evidence type="ECO:0000313" key="2">
    <source>
        <dbReference type="Proteomes" id="UP000249645"/>
    </source>
</evidence>
<accession>A0A2W5F3B9</accession>
<dbReference type="EMBL" id="QFOI01000091">
    <property type="protein sequence ID" value="PZP49868.1"/>
    <property type="molecule type" value="Genomic_DNA"/>
</dbReference>
<proteinExistence type="predicted"/>
<sequence length="121" mass="14193">MKKYLFIIVVFCACTISRESSLKKINHLKDRYDIHGDGDLNFSDKKIKKKDFNGLYEKIEYTFATRPDFTVSDLNDGSTKNYFYNKNKIDYLTNNGLIREGMIFLKDSSEIAKFKKVNHLD</sequence>
<name>A0A2W5F3B9_9SPHI</name>
<dbReference type="AlphaFoldDB" id="A0A2W5F3B9"/>